<feature type="transmembrane region" description="Helical" evidence="1">
    <location>
        <begin position="65"/>
        <end position="87"/>
    </location>
</feature>
<keyword evidence="1" id="KW-1133">Transmembrane helix</keyword>
<keyword evidence="1" id="KW-0472">Membrane</keyword>
<dbReference type="Proteomes" id="UP000285648">
    <property type="component" value="Unassembled WGS sequence"/>
</dbReference>
<comment type="caution">
    <text evidence="2">The sequence shown here is derived from an EMBL/GenBank/DDBJ whole genome shotgun (WGS) entry which is preliminary data.</text>
</comment>
<keyword evidence="1" id="KW-0812">Transmembrane</keyword>
<sequence length="94" mass="10023">MRSAGSTRRKTTSRTALRLFIYQLDCTGCDGAIDEDSDVNESELFAGKGTEVTGTITRSALFTPLVITGKTFSVTITILLSIAMAALSKMRALG</sequence>
<dbReference type="AlphaFoldDB" id="A0A421DTE9"/>
<reference evidence="2 3" key="1">
    <citation type="submission" date="2016-09" db="EMBL/GenBank/DDBJ databases">
        <authorList>
            <person name="Doonan J."/>
            <person name="Pachebat J.A."/>
            <person name="Golyshin P.N."/>
            <person name="Denman S."/>
            <person name="Mcdonald J.E."/>
        </authorList>
    </citation>
    <scope>NUCLEOTIDE SEQUENCE [LARGE SCALE GENOMIC DNA]</scope>
    <source>
        <strain evidence="2 3">NCPPB 3934</strain>
    </source>
</reference>
<name>A0A421DTE9_9GAMM</name>
<evidence type="ECO:0000313" key="3">
    <source>
        <dbReference type="Proteomes" id="UP000285648"/>
    </source>
</evidence>
<proteinExistence type="predicted"/>
<gene>
    <name evidence="2" type="ORF">BIY29_01455</name>
</gene>
<organism evidence="2 3">
    <name type="scientific">Brenneria alni</name>
    <dbReference type="NCBI Taxonomy" id="71656"/>
    <lineage>
        <taxon>Bacteria</taxon>
        <taxon>Pseudomonadati</taxon>
        <taxon>Pseudomonadota</taxon>
        <taxon>Gammaproteobacteria</taxon>
        <taxon>Enterobacterales</taxon>
        <taxon>Pectobacteriaceae</taxon>
        <taxon>Brenneria</taxon>
    </lineage>
</organism>
<dbReference type="EMBL" id="MJLZ01000002">
    <property type="protein sequence ID" value="RLM27779.1"/>
    <property type="molecule type" value="Genomic_DNA"/>
</dbReference>
<evidence type="ECO:0000313" key="2">
    <source>
        <dbReference type="EMBL" id="RLM27779.1"/>
    </source>
</evidence>
<protein>
    <submittedName>
        <fullName evidence="2">Uncharacterized protein</fullName>
    </submittedName>
</protein>
<keyword evidence="3" id="KW-1185">Reference proteome</keyword>
<evidence type="ECO:0000256" key="1">
    <source>
        <dbReference type="SAM" id="Phobius"/>
    </source>
</evidence>
<accession>A0A421DTE9</accession>